<protein>
    <submittedName>
        <fullName evidence="2">Uncharacterized protein</fullName>
    </submittedName>
</protein>
<sequence length="138" mass="15228">MDESTTRRPCPMRLMSNESFAALPDYSDIEGDSEADAQSVTALPAYYAYASGEDLDSFAVWVDRPANEDDGTEAPMERTLTTPTQSRRVNTPTLRAMPSAFPASLASLHSVYSAAGREHEYDEWIPVNVMPGSWNESE</sequence>
<comment type="caution">
    <text evidence="2">The sequence shown here is derived from an EMBL/GenBank/DDBJ whole genome shotgun (WGS) entry which is preliminary data.</text>
</comment>
<reference evidence="2 3" key="1">
    <citation type="submission" date="2020-01" db="EMBL/GenBank/DDBJ databases">
        <authorList>
            <consortium name="DOE Joint Genome Institute"/>
            <person name="Haridas S."/>
            <person name="Albert R."/>
            <person name="Binder M."/>
            <person name="Bloem J."/>
            <person name="Labutti K."/>
            <person name="Salamov A."/>
            <person name="Andreopoulos B."/>
            <person name="Baker S.E."/>
            <person name="Barry K."/>
            <person name="Bills G."/>
            <person name="Bluhm B.H."/>
            <person name="Cannon C."/>
            <person name="Castanera R."/>
            <person name="Culley D.E."/>
            <person name="Daum C."/>
            <person name="Ezra D."/>
            <person name="Gonzalez J.B."/>
            <person name="Henrissat B."/>
            <person name="Kuo A."/>
            <person name="Liang C."/>
            <person name="Lipzen A."/>
            <person name="Lutzoni F."/>
            <person name="Magnuson J."/>
            <person name="Mondo S."/>
            <person name="Nolan M."/>
            <person name="Ohm R."/>
            <person name="Pangilinan J."/>
            <person name="Park H.-J.H."/>
            <person name="Ramirez L."/>
            <person name="Alfaro M."/>
            <person name="Sun H."/>
            <person name="Tritt A."/>
            <person name="Yoshinaga Y."/>
            <person name="Zwiers L.-H.L."/>
            <person name="Turgeon B.G."/>
            <person name="Goodwin S.B."/>
            <person name="Spatafora J.W."/>
            <person name="Crous P.W."/>
            <person name="Grigoriev I.V."/>
        </authorList>
    </citation>
    <scope>NUCLEOTIDE SEQUENCE [LARGE SCALE GENOMIC DNA]</scope>
    <source>
        <strain evidence="2 3">CBS 611.86</strain>
    </source>
</reference>
<evidence type="ECO:0000313" key="3">
    <source>
        <dbReference type="Proteomes" id="UP000481861"/>
    </source>
</evidence>
<organism evidence="2 3">
    <name type="scientific">Massariosphaeria phaeospora</name>
    <dbReference type="NCBI Taxonomy" id="100035"/>
    <lineage>
        <taxon>Eukaryota</taxon>
        <taxon>Fungi</taxon>
        <taxon>Dikarya</taxon>
        <taxon>Ascomycota</taxon>
        <taxon>Pezizomycotina</taxon>
        <taxon>Dothideomycetes</taxon>
        <taxon>Pleosporomycetidae</taxon>
        <taxon>Pleosporales</taxon>
        <taxon>Pleosporales incertae sedis</taxon>
        <taxon>Massariosphaeria</taxon>
    </lineage>
</organism>
<evidence type="ECO:0000313" key="2">
    <source>
        <dbReference type="EMBL" id="KAF2865459.1"/>
    </source>
</evidence>
<proteinExistence type="predicted"/>
<evidence type="ECO:0000256" key="1">
    <source>
        <dbReference type="SAM" id="MobiDB-lite"/>
    </source>
</evidence>
<gene>
    <name evidence="2" type="ORF">BDV95DRAFT_586453</name>
</gene>
<dbReference type="Proteomes" id="UP000481861">
    <property type="component" value="Unassembled WGS sequence"/>
</dbReference>
<feature type="compositionally biased region" description="Polar residues" evidence="1">
    <location>
        <begin position="79"/>
        <end position="88"/>
    </location>
</feature>
<feature type="region of interest" description="Disordered" evidence="1">
    <location>
        <begin position="66"/>
        <end position="88"/>
    </location>
</feature>
<name>A0A7C8M1X4_9PLEO</name>
<dbReference type="EMBL" id="JAADJZ010000033">
    <property type="protein sequence ID" value="KAF2865459.1"/>
    <property type="molecule type" value="Genomic_DNA"/>
</dbReference>
<dbReference type="AlphaFoldDB" id="A0A7C8M1X4"/>
<keyword evidence="3" id="KW-1185">Reference proteome</keyword>
<accession>A0A7C8M1X4</accession>